<reference evidence="1 2" key="1">
    <citation type="submission" date="2023-02" db="EMBL/GenBank/DDBJ databases">
        <title>LHISI_Scaffold_Assembly.</title>
        <authorList>
            <person name="Stuart O.P."/>
            <person name="Cleave R."/>
            <person name="Magrath M.J.L."/>
            <person name="Mikheyev A.S."/>
        </authorList>
    </citation>
    <scope>NUCLEOTIDE SEQUENCE [LARGE SCALE GENOMIC DNA]</scope>
    <source>
        <strain evidence="1">Daus_M_001</strain>
        <tissue evidence="1">Leg muscle</tissue>
    </source>
</reference>
<dbReference type="EMBL" id="JARBHB010000007">
    <property type="protein sequence ID" value="KAJ8879385.1"/>
    <property type="molecule type" value="Genomic_DNA"/>
</dbReference>
<dbReference type="Proteomes" id="UP001159363">
    <property type="component" value="Chromosome 6"/>
</dbReference>
<evidence type="ECO:0000313" key="1">
    <source>
        <dbReference type="EMBL" id="KAJ8879385.1"/>
    </source>
</evidence>
<gene>
    <name evidence="1" type="ORF">PR048_019993</name>
</gene>
<keyword evidence="2" id="KW-1185">Reference proteome</keyword>
<proteinExistence type="predicted"/>
<protein>
    <submittedName>
        <fullName evidence="1">Uncharacterized protein</fullName>
    </submittedName>
</protein>
<comment type="caution">
    <text evidence="1">The sequence shown here is derived from an EMBL/GenBank/DDBJ whole genome shotgun (WGS) entry which is preliminary data.</text>
</comment>
<organism evidence="1 2">
    <name type="scientific">Dryococelus australis</name>
    <dbReference type="NCBI Taxonomy" id="614101"/>
    <lineage>
        <taxon>Eukaryota</taxon>
        <taxon>Metazoa</taxon>
        <taxon>Ecdysozoa</taxon>
        <taxon>Arthropoda</taxon>
        <taxon>Hexapoda</taxon>
        <taxon>Insecta</taxon>
        <taxon>Pterygota</taxon>
        <taxon>Neoptera</taxon>
        <taxon>Polyneoptera</taxon>
        <taxon>Phasmatodea</taxon>
        <taxon>Verophasmatodea</taxon>
        <taxon>Anareolatae</taxon>
        <taxon>Phasmatidae</taxon>
        <taxon>Eurycanthinae</taxon>
        <taxon>Dryococelus</taxon>
    </lineage>
</organism>
<name>A0ABQ9H558_9NEOP</name>
<accession>A0ABQ9H558</accession>
<sequence length="121" mass="13883">MVTDFRFVEADTVFNGNLKTYVSQNNGDARDICDYLVDIHYKMNKNVPVYNVDDIEHAGSQSFVKHCTDEWEYSENGSGWMLISVNRLQLCVKKLDPLRTTLSTDFAVFIKAKKVVINPKN</sequence>
<evidence type="ECO:0000313" key="2">
    <source>
        <dbReference type="Proteomes" id="UP001159363"/>
    </source>
</evidence>